<dbReference type="Proteomes" id="UP000232323">
    <property type="component" value="Unassembled WGS sequence"/>
</dbReference>
<dbReference type="AlphaFoldDB" id="A0A250X643"/>
<dbReference type="PANTHER" id="PTHR21228:SF40">
    <property type="entry name" value="LD45607P"/>
    <property type="match status" value="1"/>
</dbReference>
<dbReference type="GO" id="GO:0005759">
    <property type="term" value="C:mitochondrial matrix"/>
    <property type="evidence" value="ECO:0007669"/>
    <property type="project" value="TreeGrafter"/>
</dbReference>
<dbReference type="GO" id="GO:0000963">
    <property type="term" value="P:mitochondrial RNA processing"/>
    <property type="evidence" value="ECO:0007669"/>
    <property type="project" value="TreeGrafter"/>
</dbReference>
<evidence type="ECO:0000256" key="1">
    <source>
        <dbReference type="SAM" id="MobiDB-lite"/>
    </source>
</evidence>
<protein>
    <submittedName>
        <fullName evidence="2">Uncharacterized protein</fullName>
    </submittedName>
</protein>
<name>A0A250X643_9CHLO</name>
<feature type="compositionally biased region" description="Basic and acidic residues" evidence="1">
    <location>
        <begin position="91"/>
        <end position="105"/>
    </location>
</feature>
<comment type="caution">
    <text evidence="2">The sequence shown here is derived from an EMBL/GenBank/DDBJ whole genome shotgun (WGS) entry which is preliminary data.</text>
</comment>
<dbReference type="PANTHER" id="PTHR21228">
    <property type="entry name" value="FAST LEU-RICH DOMAIN-CONTAINING"/>
    <property type="match status" value="1"/>
</dbReference>
<sequence length="1254" mass="136851">MRLTTSMHGADAASTSGRASEDSRRLYHENCSQRLLFSSLQLLQLSSRKRRALEVSRQSGNRFLGDEKCVRPKRAPQAALKVHSLPVRHGYEHSGTDVKGIEDKRERRHNRNEPQLHISTLSASSMSASSCASSRPVQSSPKYITAALIRVTSLSEMEYTLNLYSQDLNARHVAIALWRLPKAVENSRSIAANQRVLKSTQSSAHNDAHGAFSRRSNAAQRQMLSSSDDFDEMTARAQRLQILSLAERLSSQFLQHLPEYGPKDLSQAVWSLGHLGHSPGEVWLTAVLQACKHRLPSFDGCQISNLLWGIAVLHASPGHAWMEAATQHVLSLLHVRGAFTPQGASVCFWAAASIRSKSVVSGHNNPSSSQQPAGCSPVTDRDWVGLYLGALTPSHLKDCDPHHVSMILCGLAKLKYQPPLETMQALLEGCLLGSAVKQLSSGSGADTVDDCIRTEGTFGEGPGLVAGSRREQFNGPSQDTGVARGSVIVRGQGLGPQGISNVLWALAVLSYRPPSSWLQTCMSEAMELFTQMRMQELAMTLWAVAELKLKVRRSWLDAYERASQSMLERERGLSPQSISLMLWSLAQLGHRPSTEWMSKATQASQNLMQHFTSHSLSNLGWSLATLQYQPSPAWFQSFSSRSTIVMQDATPQALSNIAWSVSKLTQHTAGPEWMMAILEASSIHLKRQNHAASKTLGELHGGGRRKKRSGSSAKEGDQDAAPGAQVMAENVYERHSSVDELSSDAMKHPGYTMGTQDGSVQDTWACLQIAAAGFSPQELCNLHWALSKIHYNMLLFDKSDNGPHSLCLKKGGDMEMLRKLRRAFHSWIGATEVVSCSLLSLYNAQNVSNLLVGSVRFLHLRTPDPALVTGAINQLNLLILKNPSAVRSQDAANTLWAVLKLGGHTSISHTNIQRLQQFTLQQLLPNCSTEELAQLAWSCAKLLCQSAAEANNDAVEALTVRPTASDHHHDQTLVEESLLSVDIPPTQRAQAIGPGDAIVAHASFEATTRRLLEAVVVASEPQLETMSLKTLVVLLSSVASATVGLGLEGPSNVWIDRAARASAAVAAQHLDLTSARQQLQHLDLTSAGQQLQHLDLTSAGQQLQHLDLTSAGQQLQHLDLTSARQQLQHLDLTSARQQLQHLDLTSARQQLQHQEKMLQRLLIALQQLGYLPSGEEGLNMWAVQVQQYSADLQQCSGLQAKYPKLLPALMLSASSGFDTMPGGRAGQVVSSALLQNLSAALWGLICYVQWKGGL</sequence>
<feature type="region of interest" description="Disordered" evidence="1">
    <location>
        <begin position="694"/>
        <end position="722"/>
    </location>
</feature>
<feature type="region of interest" description="Disordered" evidence="1">
    <location>
        <begin position="91"/>
        <end position="123"/>
    </location>
</feature>
<organism evidence="2 3">
    <name type="scientific">Chlamydomonas eustigma</name>
    <dbReference type="NCBI Taxonomy" id="1157962"/>
    <lineage>
        <taxon>Eukaryota</taxon>
        <taxon>Viridiplantae</taxon>
        <taxon>Chlorophyta</taxon>
        <taxon>core chlorophytes</taxon>
        <taxon>Chlorophyceae</taxon>
        <taxon>CS clade</taxon>
        <taxon>Chlamydomonadales</taxon>
        <taxon>Chlamydomonadaceae</taxon>
        <taxon>Chlamydomonas</taxon>
    </lineage>
</organism>
<proteinExistence type="predicted"/>
<dbReference type="GO" id="GO:0035770">
    <property type="term" value="C:ribonucleoprotein granule"/>
    <property type="evidence" value="ECO:0007669"/>
    <property type="project" value="TreeGrafter"/>
</dbReference>
<dbReference type="EMBL" id="BEGY01000030">
    <property type="protein sequence ID" value="GAX78240.1"/>
    <property type="molecule type" value="Genomic_DNA"/>
</dbReference>
<dbReference type="GO" id="GO:0044528">
    <property type="term" value="P:regulation of mitochondrial mRNA stability"/>
    <property type="evidence" value="ECO:0007669"/>
    <property type="project" value="TreeGrafter"/>
</dbReference>
<feature type="compositionally biased region" description="Polar residues" evidence="1">
    <location>
        <begin position="196"/>
        <end position="205"/>
    </location>
</feature>
<dbReference type="OrthoDB" id="545253at2759"/>
<accession>A0A250X643</accession>
<dbReference type="GO" id="GO:0003723">
    <property type="term" value="F:RNA binding"/>
    <property type="evidence" value="ECO:0007669"/>
    <property type="project" value="TreeGrafter"/>
</dbReference>
<reference evidence="2 3" key="1">
    <citation type="submission" date="2017-08" db="EMBL/GenBank/DDBJ databases">
        <title>Acidophilic green algal genome provides insights into adaptation to an acidic environment.</title>
        <authorList>
            <person name="Hirooka S."/>
            <person name="Hirose Y."/>
            <person name="Kanesaki Y."/>
            <person name="Higuchi S."/>
            <person name="Fujiwara T."/>
            <person name="Onuma R."/>
            <person name="Era A."/>
            <person name="Ohbayashi R."/>
            <person name="Uzuka A."/>
            <person name="Nozaki H."/>
            <person name="Yoshikawa H."/>
            <person name="Miyagishima S.Y."/>
        </authorList>
    </citation>
    <scope>NUCLEOTIDE SEQUENCE [LARGE SCALE GENOMIC DNA]</scope>
    <source>
        <strain evidence="2 3">NIES-2499</strain>
    </source>
</reference>
<gene>
    <name evidence="2" type="ORF">CEUSTIGMA_g5682.t1</name>
</gene>
<feature type="region of interest" description="Disordered" evidence="1">
    <location>
        <begin position="1"/>
        <end position="25"/>
    </location>
</feature>
<evidence type="ECO:0000313" key="2">
    <source>
        <dbReference type="EMBL" id="GAX78240.1"/>
    </source>
</evidence>
<evidence type="ECO:0000313" key="3">
    <source>
        <dbReference type="Proteomes" id="UP000232323"/>
    </source>
</evidence>
<feature type="region of interest" description="Disordered" evidence="1">
    <location>
        <begin position="196"/>
        <end position="218"/>
    </location>
</feature>
<dbReference type="InterPro" id="IPR050870">
    <property type="entry name" value="FAST_kinase"/>
</dbReference>
<keyword evidence="3" id="KW-1185">Reference proteome</keyword>
<feature type="compositionally biased region" description="Polar residues" evidence="1">
    <location>
        <begin position="1"/>
        <end position="18"/>
    </location>
</feature>